<dbReference type="EMBL" id="JAKMUS010000016">
    <property type="protein sequence ID" value="MCZ9294659.1"/>
    <property type="molecule type" value="Genomic_DNA"/>
</dbReference>
<sequence>MSTPFDDNNTNDSTGSTGSESTGSFGDTSATDSFGSFGQTSSTESTWQMSQPSSQPSSADATAASTAANTAQYGQPAYGAQYGQYPNQGYPQGYYQGQPMMPKEDGFFKKLFDFSFKRFVTLDSARIIYIIALVLIGMMWFLGLLFSIFFMIGMAEEGESGIGILFIFLYLIFGTFWSFVQIVCARLTIEALVNLFRTAENTTELVEQGKKDNE</sequence>
<proteinExistence type="predicted"/>
<gene>
    <name evidence="3" type="ORF">L8U60_09205</name>
</gene>
<feature type="compositionally biased region" description="Low complexity" evidence="1">
    <location>
        <begin position="1"/>
        <end position="29"/>
    </location>
</feature>
<keyword evidence="2" id="KW-0812">Transmembrane</keyword>
<dbReference type="AlphaFoldDB" id="A0A9X3LVP4"/>
<evidence type="ECO:0000256" key="2">
    <source>
        <dbReference type="SAM" id="Phobius"/>
    </source>
</evidence>
<comment type="caution">
    <text evidence="3">The sequence shown here is derived from an EMBL/GenBank/DDBJ whole genome shotgun (WGS) entry which is preliminary data.</text>
</comment>
<organism evidence="3 4">
    <name type="scientific">Corynebacterium meitnerae</name>
    <dbReference type="NCBI Taxonomy" id="2913498"/>
    <lineage>
        <taxon>Bacteria</taxon>
        <taxon>Bacillati</taxon>
        <taxon>Actinomycetota</taxon>
        <taxon>Actinomycetes</taxon>
        <taxon>Mycobacteriales</taxon>
        <taxon>Corynebacteriaceae</taxon>
        <taxon>Corynebacterium</taxon>
    </lineage>
</organism>
<reference evidence="3" key="1">
    <citation type="submission" date="2022-02" db="EMBL/GenBank/DDBJ databases">
        <title>Corynebacterium sp. from urogenital microbiome.</title>
        <authorList>
            <person name="Cappelli E.A."/>
            <person name="Ribeiro T.G."/>
            <person name="Peixe L."/>
        </authorList>
    </citation>
    <scope>NUCLEOTIDE SEQUENCE</scope>
    <source>
        <strain evidence="3">C8Ua_172</strain>
    </source>
</reference>
<evidence type="ECO:0000256" key="1">
    <source>
        <dbReference type="SAM" id="MobiDB-lite"/>
    </source>
</evidence>
<name>A0A9X3LVP4_9CORY</name>
<dbReference type="Pfam" id="PF14110">
    <property type="entry name" value="DUF4282"/>
    <property type="match status" value="1"/>
</dbReference>
<dbReference type="Proteomes" id="UP001146468">
    <property type="component" value="Unassembled WGS sequence"/>
</dbReference>
<accession>A0A9X3LVP4</accession>
<dbReference type="RefSeq" id="WP_269966076.1">
    <property type="nucleotide sequence ID" value="NZ_JAKMUS010000016.1"/>
</dbReference>
<feature type="region of interest" description="Disordered" evidence="1">
    <location>
        <begin position="1"/>
        <end position="66"/>
    </location>
</feature>
<feature type="transmembrane region" description="Helical" evidence="2">
    <location>
        <begin position="127"/>
        <end position="152"/>
    </location>
</feature>
<keyword evidence="2" id="KW-0472">Membrane</keyword>
<dbReference type="InterPro" id="IPR025557">
    <property type="entry name" value="DUF4282"/>
</dbReference>
<keyword evidence="2" id="KW-1133">Transmembrane helix</keyword>
<feature type="transmembrane region" description="Helical" evidence="2">
    <location>
        <begin position="164"/>
        <end position="189"/>
    </location>
</feature>
<evidence type="ECO:0000313" key="4">
    <source>
        <dbReference type="Proteomes" id="UP001146468"/>
    </source>
</evidence>
<evidence type="ECO:0000313" key="3">
    <source>
        <dbReference type="EMBL" id="MCZ9294659.1"/>
    </source>
</evidence>
<feature type="compositionally biased region" description="Polar residues" evidence="1">
    <location>
        <begin position="30"/>
        <end position="44"/>
    </location>
</feature>
<keyword evidence="4" id="KW-1185">Reference proteome</keyword>
<protein>
    <submittedName>
        <fullName evidence="3">DUF4282 domain-containing protein</fullName>
    </submittedName>
</protein>
<feature type="compositionally biased region" description="Low complexity" evidence="1">
    <location>
        <begin position="45"/>
        <end position="66"/>
    </location>
</feature>